<accession>A0A6B8RSU7</accession>
<dbReference type="Gene3D" id="3.90.1720.10">
    <property type="entry name" value="endopeptidase domain like (from Nostoc punctiforme)"/>
    <property type="match status" value="1"/>
</dbReference>
<dbReference type="Proteomes" id="UP000426246">
    <property type="component" value="Chromosome"/>
</dbReference>
<organism evidence="7 8">
    <name type="scientific">Paenibacillus psychroresistens</name>
    <dbReference type="NCBI Taxonomy" id="1778678"/>
    <lineage>
        <taxon>Bacteria</taxon>
        <taxon>Bacillati</taxon>
        <taxon>Bacillota</taxon>
        <taxon>Bacilli</taxon>
        <taxon>Bacillales</taxon>
        <taxon>Paenibacillaceae</taxon>
        <taxon>Paenibacillus</taxon>
    </lineage>
</organism>
<reference evidence="8" key="1">
    <citation type="submission" date="2018-11" db="EMBL/GenBank/DDBJ databases">
        <title>Complete genome sequence of Paenibacillus sp. ML311-T8.</title>
        <authorList>
            <person name="Nam Y.-D."/>
            <person name="Kang J."/>
            <person name="Chung W.-H."/>
            <person name="Park Y.S."/>
        </authorList>
    </citation>
    <scope>NUCLEOTIDE SEQUENCE [LARGE SCALE GENOMIC DNA]</scope>
    <source>
        <strain evidence="8">ML311-T8</strain>
    </source>
</reference>
<dbReference type="AlphaFoldDB" id="A0A6B8RSU7"/>
<evidence type="ECO:0000256" key="1">
    <source>
        <dbReference type="ARBA" id="ARBA00007074"/>
    </source>
</evidence>
<dbReference type="Pfam" id="PF00877">
    <property type="entry name" value="NLPC_P60"/>
    <property type="match status" value="1"/>
</dbReference>
<keyword evidence="3" id="KW-0378">Hydrolase</keyword>
<dbReference type="OrthoDB" id="9813118at2"/>
<dbReference type="InterPro" id="IPR000064">
    <property type="entry name" value="NLP_P60_dom"/>
</dbReference>
<dbReference type="PANTHER" id="PTHR47053">
    <property type="entry name" value="MUREIN DD-ENDOPEPTIDASE MEPH-RELATED"/>
    <property type="match status" value="1"/>
</dbReference>
<dbReference type="PROSITE" id="PS51935">
    <property type="entry name" value="NLPC_P60"/>
    <property type="match status" value="1"/>
</dbReference>
<gene>
    <name evidence="7" type="ORF">EHS13_30960</name>
</gene>
<feature type="domain" description="NlpC/P60" evidence="6">
    <location>
        <begin position="51"/>
        <end position="178"/>
    </location>
</feature>
<feature type="chain" id="PRO_5038363525" evidence="5">
    <location>
        <begin position="29"/>
        <end position="178"/>
    </location>
</feature>
<name>A0A6B8RSU7_9BACL</name>
<dbReference type="RefSeq" id="WP_155704095.1">
    <property type="nucleotide sequence ID" value="NZ_CP034235.1"/>
</dbReference>
<evidence type="ECO:0000256" key="5">
    <source>
        <dbReference type="SAM" id="SignalP"/>
    </source>
</evidence>
<dbReference type="EMBL" id="CP034235">
    <property type="protein sequence ID" value="QGQ98987.1"/>
    <property type="molecule type" value="Genomic_DNA"/>
</dbReference>
<evidence type="ECO:0000256" key="3">
    <source>
        <dbReference type="ARBA" id="ARBA00022801"/>
    </source>
</evidence>
<proteinExistence type="inferred from homology"/>
<comment type="similarity">
    <text evidence="1">Belongs to the peptidase C40 family.</text>
</comment>
<protein>
    <submittedName>
        <fullName evidence="7">NlpC/P60 family protein</fullName>
    </submittedName>
</protein>
<dbReference type="SUPFAM" id="SSF54001">
    <property type="entry name" value="Cysteine proteinases"/>
    <property type="match status" value="1"/>
</dbReference>
<dbReference type="InterPro" id="IPR038765">
    <property type="entry name" value="Papain-like_cys_pep_sf"/>
</dbReference>
<evidence type="ECO:0000259" key="6">
    <source>
        <dbReference type="PROSITE" id="PS51935"/>
    </source>
</evidence>
<keyword evidence="4" id="KW-0788">Thiol protease</keyword>
<sequence length="178" mass="19321">MFKQKLIKKAIVGVGCVSILLSSSFLMSNIRVQASTNQGVNLQAITSSSTQKKADKIIASAQSSIGKVKYKFGANDPKQLLFDCSAFTKYIFAKQGINLKSGSTAQSKQGIYIARKNLQKGDLIFFSVSKAGKINHVGIYMGNGKFIHNTTGSTNGVTIGNLNLADYQKRYITARRVL</sequence>
<dbReference type="GO" id="GO:0006508">
    <property type="term" value="P:proteolysis"/>
    <property type="evidence" value="ECO:0007669"/>
    <property type="project" value="UniProtKB-KW"/>
</dbReference>
<keyword evidence="5" id="KW-0732">Signal</keyword>
<evidence type="ECO:0000256" key="4">
    <source>
        <dbReference type="ARBA" id="ARBA00022807"/>
    </source>
</evidence>
<evidence type="ECO:0000256" key="2">
    <source>
        <dbReference type="ARBA" id="ARBA00022670"/>
    </source>
</evidence>
<dbReference type="GO" id="GO:0008234">
    <property type="term" value="F:cysteine-type peptidase activity"/>
    <property type="evidence" value="ECO:0007669"/>
    <property type="project" value="UniProtKB-KW"/>
</dbReference>
<evidence type="ECO:0000313" key="7">
    <source>
        <dbReference type="EMBL" id="QGQ98987.1"/>
    </source>
</evidence>
<feature type="signal peptide" evidence="5">
    <location>
        <begin position="1"/>
        <end position="28"/>
    </location>
</feature>
<keyword evidence="8" id="KW-1185">Reference proteome</keyword>
<dbReference type="KEGG" id="ppsc:EHS13_30960"/>
<evidence type="ECO:0000313" key="8">
    <source>
        <dbReference type="Proteomes" id="UP000426246"/>
    </source>
</evidence>
<dbReference type="InterPro" id="IPR051202">
    <property type="entry name" value="Peptidase_C40"/>
</dbReference>
<dbReference type="PANTHER" id="PTHR47053:SF1">
    <property type="entry name" value="MUREIN DD-ENDOPEPTIDASE MEPH-RELATED"/>
    <property type="match status" value="1"/>
</dbReference>
<keyword evidence="2" id="KW-0645">Protease</keyword>